<dbReference type="EMBL" id="JASPKY010000604">
    <property type="protein sequence ID" value="KAK9688148.1"/>
    <property type="molecule type" value="Genomic_DNA"/>
</dbReference>
<protein>
    <submittedName>
        <fullName evidence="1">Uncharacterized protein</fullName>
    </submittedName>
</protein>
<organism evidence="1 2">
    <name type="scientific">Popillia japonica</name>
    <name type="common">Japanese beetle</name>
    <dbReference type="NCBI Taxonomy" id="7064"/>
    <lineage>
        <taxon>Eukaryota</taxon>
        <taxon>Metazoa</taxon>
        <taxon>Ecdysozoa</taxon>
        <taxon>Arthropoda</taxon>
        <taxon>Hexapoda</taxon>
        <taxon>Insecta</taxon>
        <taxon>Pterygota</taxon>
        <taxon>Neoptera</taxon>
        <taxon>Endopterygota</taxon>
        <taxon>Coleoptera</taxon>
        <taxon>Polyphaga</taxon>
        <taxon>Scarabaeiformia</taxon>
        <taxon>Scarabaeidae</taxon>
        <taxon>Rutelinae</taxon>
        <taxon>Popillia</taxon>
    </lineage>
</organism>
<dbReference type="AlphaFoldDB" id="A0AAW1IEZ2"/>
<evidence type="ECO:0000313" key="2">
    <source>
        <dbReference type="Proteomes" id="UP001458880"/>
    </source>
</evidence>
<evidence type="ECO:0000313" key="1">
    <source>
        <dbReference type="EMBL" id="KAK9688148.1"/>
    </source>
</evidence>
<accession>A0AAW1IEZ2</accession>
<gene>
    <name evidence="1" type="ORF">QE152_g35766</name>
</gene>
<dbReference type="Proteomes" id="UP001458880">
    <property type="component" value="Unassembled WGS sequence"/>
</dbReference>
<reference evidence="1 2" key="1">
    <citation type="journal article" date="2024" name="BMC Genomics">
        <title>De novo assembly and annotation of Popillia japonica's genome with initial clues to its potential as an invasive pest.</title>
        <authorList>
            <person name="Cucini C."/>
            <person name="Boschi S."/>
            <person name="Funari R."/>
            <person name="Cardaioli E."/>
            <person name="Iannotti N."/>
            <person name="Marturano G."/>
            <person name="Paoli F."/>
            <person name="Bruttini M."/>
            <person name="Carapelli A."/>
            <person name="Frati F."/>
            <person name="Nardi F."/>
        </authorList>
    </citation>
    <scope>NUCLEOTIDE SEQUENCE [LARGE SCALE GENOMIC DNA]</scope>
    <source>
        <strain evidence="1">DMR45628</strain>
    </source>
</reference>
<name>A0AAW1IEZ2_POPJA</name>
<sequence>MEAVYEKIVQLKENISMHPTENISLVISEGLKLSYVKKICEYVFAKQKVKIKLLTQTPRSDPKQRKKKEESIVTVKAQGKSFVDIVKKLKEEVNIDHIGVKVKKLQKTGKGDLRLTVDGGQDMANSLQNEIKRKIDDVKVATRKLGMTTIFVLGMDPTTREEEVRHAIAADIKVNEADIKIRAIRTGRNEEQTVIAEIPRDQALPLIKRRKLRIGWTECGIRERKAKNRVDRMRHQGKNRYCEVF</sequence>
<keyword evidence="2" id="KW-1185">Reference proteome</keyword>
<comment type="caution">
    <text evidence="1">The sequence shown here is derived from an EMBL/GenBank/DDBJ whole genome shotgun (WGS) entry which is preliminary data.</text>
</comment>
<proteinExistence type="predicted"/>